<keyword evidence="1" id="KW-0812">Transmembrane</keyword>
<evidence type="ECO:0000313" key="3">
    <source>
        <dbReference type="EMBL" id="EZP78991.1"/>
    </source>
</evidence>
<dbReference type="GO" id="GO:0016747">
    <property type="term" value="F:acyltransferase activity, transferring groups other than amino-acyl groups"/>
    <property type="evidence" value="ECO:0007669"/>
    <property type="project" value="InterPro"/>
</dbReference>
<keyword evidence="1" id="KW-1133">Transmembrane helix</keyword>
<dbReference type="eggNOG" id="COG1835">
    <property type="taxonomic scope" value="Bacteria"/>
</dbReference>
<comment type="caution">
    <text evidence="3">The sequence shown here is derived from an EMBL/GenBank/DDBJ whole genome shotgun (WGS) entry which is preliminary data.</text>
</comment>
<sequence length="122" mass="13709">MTQLRQIEKSNFIKFRPDIEGMRAIAVLSVLLFHMGFSAIPGGFVGVDIFFVISGFLITQDIYNRSVTEKFNLMEFYLRRVRRIFPSLIAVLIASTVAAVFILLPSELENFSKSALSASISL</sequence>
<evidence type="ECO:0000259" key="2">
    <source>
        <dbReference type="Pfam" id="PF01757"/>
    </source>
</evidence>
<name>A0A031JQD0_9SPHN</name>
<dbReference type="GO" id="GO:0016020">
    <property type="term" value="C:membrane"/>
    <property type="evidence" value="ECO:0007669"/>
    <property type="project" value="TreeGrafter"/>
</dbReference>
<dbReference type="PANTHER" id="PTHR23028">
    <property type="entry name" value="ACETYLTRANSFERASE"/>
    <property type="match status" value="1"/>
</dbReference>
<dbReference type="GO" id="GO:0009103">
    <property type="term" value="P:lipopolysaccharide biosynthetic process"/>
    <property type="evidence" value="ECO:0007669"/>
    <property type="project" value="TreeGrafter"/>
</dbReference>
<reference evidence="3 4" key="1">
    <citation type="submission" date="2014-03" db="EMBL/GenBank/DDBJ databases">
        <title>Whole genome sequence of Novosphingobium resinovorum KF1.</title>
        <authorList>
            <person name="Gan H.M."/>
            <person name="Gan H.Y."/>
            <person name="Chew T.H."/>
            <person name="Savka M.A."/>
        </authorList>
    </citation>
    <scope>NUCLEOTIDE SEQUENCE [LARGE SCALE GENOMIC DNA]</scope>
    <source>
        <strain evidence="3 4">KF1</strain>
    </source>
</reference>
<dbReference type="InterPro" id="IPR002656">
    <property type="entry name" value="Acyl_transf_3_dom"/>
</dbReference>
<dbReference type="PANTHER" id="PTHR23028:SF53">
    <property type="entry name" value="ACYL_TRANSF_3 DOMAIN-CONTAINING PROTEIN"/>
    <property type="match status" value="1"/>
</dbReference>
<feature type="transmembrane region" description="Helical" evidence="1">
    <location>
        <begin position="21"/>
        <end position="37"/>
    </location>
</feature>
<feature type="transmembrane region" description="Helical" evidence="1">
    <location>
        <begin position="43"/>
        <end position="63"/>
    </location>
</feature>
<gene>
    <name evidence="3" type="ORF">BV97_04185</name>
</gene>
<dbReference type="InterPro" id="IPR050879">
    <property type="entry name" value="Acyltransferase_3"/>
</dbReference>
<feature type="transmembrane region" description="Helical" evidence="1">
    <location>
        <begin position="84"/>
        <end position="104"/>
    </location>
</feature>
<keyword evidence="1" id="KW-0472">Membrane</keyword>
<keyword evidence="3" id="KW-0012">Acyltransferase</keyword>
<dbReference type="Pfam" id="PF01757">
    <property type="entry name" value="Acyl_transf_3"/>
    <property type="match status" value="1"/>
</dbReference>
<proteinExistence type="predicted"/>
<dbReference type="EMBL" id="JFYZ01000029">
    <property type="protein sequence ID" value="EZP78991.1"/>
    <property type="molecule type" value="Genomic_DNA"/>
</dbReference>
<protein>
    <submittedName>
        <fullName evidence="3">Acyltransferase 3</fullName>
    </submittedName>
</protein>
<feature type="domain" description="Acyltransferase 3" evidence="2">
    <location>
        <begin position="18"/>
        <end position="110"/>
    </location>
</feature>
<evidence type="ECO:0000313" key="4">
    <source>
        <dbReference type="Proteomes" id="UP000024329"/>
    </source>
</evidence>
<keyword evidence="3" id="KW-0808">Transferase</keyword>
<accession>A0A031JQD0</accession>
<evidence type="ECO:0000256" key="1">
    <source>
        <dbReference type="SAM" id="Phobius"/>
    </source>
</evidence>
<organism evidence="3 4">
    <name type="scientific">Novosphingobium resinovorum</name>
    <dbReference type="NCBI Taxonomy" id="158500"/>
    <lineage>
        <taxon>Bacteria</taxon>
        <taxon>Pseudomonadati</taxon>
        <taxon>Pseudomonadota</taxon>
        <taxon>Alphaproteobacteria</taxon>
        <taxon>Sphingomonadales</taxon>
        <taxon>Sphingomonadaceae</taxon>
        <taxon>Novosphingobium</taxon>
    </lineage>
</organism>
<dbReference type="Proteomes" id="UP000024329">
    <property type="component" value="Unassembled WGS sequence"/>
</dbReference>
<dbReference type="AlphaFoldDB" id="A0A031JQD0"/>